<evidence type="ECO:0000313" key="5">
    <source>
        <dbReference type="Proteomes" id="UP001213623"/>
    </source>
</evidence>
<evidence type="ECO:0000256" key="3">
    <source>
        <dbReference type="SAM" id="MobiDB-lite"/>
    </source>
</evidence>
<reference evidence="4" key="1">
    <citation type="submission" date="2023-03" db="EMBL/GenBank/DDBJ databases">
        <title>Mating type loci evolution in Malassezia.</title>
        <authorList>
            <person name="Coelho M.A."/>
        </authorList>
    </citation>
    <scope>NUCLEOTIDE SEQUENCE</scope>
    <source>
        <strain evidence="4">CBS 9557</strain>
    </source>
</reference>
<name>A0AAF0EL24_9BASI</name>
<organism evidence="4 5">
    <name type="scientific">Malassezia nana</name>
    <dbReference type="NCBI Taxonomy" id="180528"/>
    <lineage>
        <taxon>Eukaryota</taxon>
        <taxon>Fungi</taxon>
        <taxon>Dikarya</taxon>
        <taxon>Basidiomycota</taxon>
        <taxon>Ustilaginomycotina</taxon>
        <taxon>Malasseziomycetes</taxon>
        <taxon>Malasseziales</taxon>
        <taxon>Malasseziaceae</taxon>
        <taxon>Malassezia</taxon>
    </lineage>
</organism>
<gene>
    <name evidence="4" type="ORF">MNAN1_001463</name>
</gene>
<dbReference type="InterPro" id="IPR012875">
    <property type="entry name" value="SDHF4"/>
</dbReference>
<feature type="region of interest" description="Disordered" evidence="3">
    <location>
        <begin position="53"/>
        <end position="112"/>
    </location>
</feature>
<dbReference type="GO" id="GO:0034553">
    <property type="term" value="P:mitochondrial respiratory chain complex II assembly"/>
    <property type="evidence" value="ECO:0007669"/>
    <property type="project" value="TreeGrafter"/>
</dbReference>
<evidence type="ECO:0000256" key="1">
    <source>
        <dbReference type="ARBA" id="ARBA00005701"/>
    </source>
</evidence>
<dbReference type="PANTHER" id="PTHR28524:SF3">
    <property type="entry name" value="SUCCINATE DEHYDROGENASE ASSEMBLY FACTOR 4, MITOCHONDRIAL"/>
    <property type="match status" value="1"/>
</dbReference>
<protein>
    <recommendedName>
        <fullName evidence="2">Succinate dehydrogenase assembly factor 4, mitochondrial</fullName>
    </recommendedName>
</protein>
<dbReference type="EMBL" id="CP119893">
    <property type="protein sequence ID" value="WFD26480.1"/>
    <property type="molecule type" value="Genomic_DNA"/>
</dbReference>
<feature type="compositionally biased region" description="Polar residues" evidence="3">
    <location>
        <begin position="65"/>
        <end position="75"/>
    </location>
</feature>
<accession>A0AAF0EL24</accession>
<comment type="similarity">
    <text evidence="1">Belongs to the SDHAF4 family.</text>
</comment>
<keyword evidence="5" id="KW-1185">Reference proteome</keyword>
<dbReference type="PANTHER" id="PTHR28524">
    <property type="entry name" value="SUCCINATE DEHYDROGENASE ASSEMBLY FACTOR 4, MITOCHONDRIAL"/>
    <property type="match status" value="1"/>
</dbReference>
<sequence length="121" mass="13256">MAGLVPRIVCAAPRVLRVHRTVTTSALVASDAPFSRPGPIPLSKEEQKEFERLVREKEQSLPFADTNQEGQSTNAHPDARQKADAEFEGDVNPVTGEVGGPKTDPLRWNAEWTFGGRATDF</sequence>
<proteinExistence type="inferred from homology"/>
<evidence type="ECO:0000313" key="4">
    <source>
        <dbReference type="EMBL" id="WFD26480.1"/>
    </source>
</evidence>
<dbReference type="GO" id="GO:0005739">
    <property type="term" value="C:mitochondrion"/>
    <property type="evidence" value="ECO:0007669"/>
    <property type="project" value="TreeGrafter"/>
</dbReference>
<dbReference type="Pfam" id="PF07896">
    <property type="entry name" value="DUF1674"/>
    <property type="match status" value="1"/>
</dbReference>
<evidence type="ECO:0000256" key="2">
    <source>
        <dbReference type="ARBA" id="ARBA00022170"/>
    </source>
</evidence>
<dbReference type="Proteomes" id="UP001213623">
    <property type="component" value="Chromosome 2"/>
</dbReference>
<dbReference type="AlphaFoldDB" id="A0AAF0EL24"/>